<feature type="compositionally biased region" description="Low complexity" evidence="1">
    <location>
        <begin position="544"/>
        <end position="558"/>
    </location>
</feature>
<evidence type="ECO:0000256" key="1">
    <source>
        <dbReference type="SAM" id="MobiDB-lite"/>
    </source>
</evidence>
<feature type="compositionally biased region" description="Basic and acidic residues" evidence="1">
    <location>
        <begin position="604"/>
        <end position="620"/>
    </location>
</feature>
<name>A0A165R866_9APHY</name>
<evidence type="ECO:0000313" key="3">
    <source>
        <dbReference type="Proteomes" id="UP000076727"/>
    </source>
</evidence>
<feature type="compositionally biased region" description="Gly residues" evidence="1">
    <location>
        <begin position="637"/>
        <end position="646"/>
    </location>
</feature>
<feature type="region of interest" description="Disordered" evidence="1">
    <location>
        <begin position="473"/>
        <end position="575"/>
    </location>
</feature>
<dbReference type="STRING" id="1314783.A0A165R866"/>
<accession>A0A165R866</accession>
<dbReference type="EMBL" id="KV429051">
    <property type="protein sequence ID" value="KZT70426.1"/>
    <property type="molecule type" value="Genomic_DNA"/>
</dbReference>
<feature type="compositionally biased region" description="Acidic residues" evidence="1">
    <location>
        <begin position="670"/>
        <end position="688"/>
    </location>
</feature>
<feature type="compositionally biased region" description="Low complexity" evidence="1">
    <location>
        <begin position="478"/>
        <end position="493"/>
    </location>
</feature>
<keyword evidence="3" id="KW-1185">Reference proteome</keyword>
<feature type="region of interest" description="Disordered" evidence="1">
    <location>
        <begin position="604"/>
        <end position="699"/>
    </location>
</feature>
<feature type="compositionally biased region" description="Polar residues" evidence="1">
    <location>
        <begin position="35"/>
        <end position="65"/>
    </location>
</feature>
<feature type="compositionally biased region" description="Low complexity" evidence="1">
    <location>
        <begin position="415"/>
        <end position="427"/>
    </location>
</feature>
<reference evidence="2 3" key="1">
    <citation type="journal article" date="2016" name="Mol. Biol. Evol.">
        <title>Comparative Genomics of Early-Diverging Mushroom-Forming Fungi Provides Insights into the Origins of Lignocellulose Decay Capabilities.</title>
        <authorList>
            <person name="Nagy L.G."/>
            <person name="Riley R."/>
            <person name="Tritt A."/>
            <person name="Adam C."/>
            <person name="Daum C."/>
            <person name="Floudas D."/>
            <person name="Sun H."/>
            <person name="Yadav J.S."/>
            <person name="Pangilinan J."/>
            <person name="Larsson K.H."/>
            <person name="Matsuura K."/>
            <person name="Barry K."/>
            <person name="Labutti K."/>
            <person name="Kuo R."/>
            <person name="Ohm R.A."/>
            <person name="Bhattacharya S.S."/>
            <person name="Shirouzu T."/>
            <person name="Yoshinaga Y."/>
            <person name="Martin F.M."/>
            <person name="Grigoriev I.V."/>
            <person name="Hibbett D.S."/>
        </authorList>
    </citation>
    <scope>NUCLEOTIDE SEQUENCE [LARGE SCALE GENOMIC DNA]</scope>
    <source>
        <strain evidence="2 3">L-15889</strain>
    </source>
</reference>
<protein>
    <submittedName>
        <fullName evidence="2">Uncharacterized protein</fullName>
    </submittedName>
</protein>
<feature type="compositionally biased region" description="Basic and acidic residues" evidence="1">
    <location>
        <begin position="185"/>
        <end position="205"/>
    </location>
</feature>
<feature type="region of interest" description="Disordered" evidence="1">
    <location>
        <begin position="412"/>
        <end position="434"/>
    </location>
</feature>
<proteinExistence type="predicted"/>
<dbReference type="AlphaFoldDB" id="A0A165R866"/>
<feature type="region of interest" description="Disordered" evidence="1">
    <location>
        <begin position="173"/>
        <end position="229"/>
    </location>
</feature>
<feature type="compositionally biased region" description="Acidic residues" evidence="1">
    <location>
        <begin position="715"/>
        <end position="727"/>
    </location>
</feature>
<feature type="compositionally biased region" description="Acidic residues" evidence="1">
    <location>
        <begin position="317"/>
        <end position="331"/>
    </location>
</feature>
<feature type="region of interest" description="Disordered" evidence="1">
    <location>
        <begin position="106"/>
        <end position="127"/>
    </location>
</feature>
<feature type="region of interest" description="Disordered" evidence="1">
    <location>
        <begin position="317"/>
        <end position="338"/>
    </location>
</feature>
<organism evidence="2 3">
    <name type="scientific">Daedalea quercina L-15889</name>
    <dbReference type="NCBI Taxonomy" id="1314783"/>
    <lineage>
        <taxon>Eukaryota</taxon>
        <taxon>Fungi</taxon>
        <taxon>Dikarya</taxon>
        <taxon>Basidiomycota</taxon>
        <taxon>Agaricomycotina</taxon>
        <taxon>Agaricomycetes</taxon>
        <taxon>Polyporales</taxon>
        <taxon>Fomitopsis</taxon>
    </lineage>
</organism>
<gene>
    <name evidence="2" type="ORF">DAEQUDRAFT_205393</name>
</gene>
<dbReference type="Proteomes" id="UP000076727">
    <property type="component" value="Unassembled WGS sequence"/>
</dbReference>
<feature type="region of interest" description="Disordered" evidence="1">
    <location>
        <begin position="1"/>
        <end position="65"/>
    </location>
</feature>
<feature type="region of interest" description="Disordered" evidence="1">
    <location>
        <begin position="708"/>
        <end position="727"/>
    </location>
</feature>
<sequence length="727" mass="79817">MLKHSLDTPTPPSSPSKRARFEPGASSPVRRYARVSTSDSSPYTRYSFPSSGTSASTPYSIPSDSPSNPFGLQRALLALKLPRSLGYAKHLAFRFQLVYSPPLRDLKGKGKARAGQRGGEGKEGQQNVASALAEELENVYRVAQVPTNYTFRHLHKLILWLFASDARWERPPHAKLPTRHRRSSRLKEQKGQAPDAHRRAGPSHDRKGKGKQVDVDVAPAPRPRPAIGVDVPPSWAGHVFEVRDGVQLYTTKYRPGVIKRDAGRVRVRLSSERDRQLFPDLYGGDAPVGTSSSYASMSGAWDEGEELEGVSMPEASFEADADDESAEDVEGEGGGKQEKDWVWEAEDDYTVGHVWPDGPEKGRGIIYHHLPGVSVHITMNEGKLPPRKGIGNQPYVFRWKGSTRGAIRIAHLSRAPATSPASAPTTSRELARFSEEVFEDETDMDERRLRRWNSADAFKRFLAREEEREHALRRRRAASLPSASAFADTTFSSPPRPRPEDTGARSPLPPSSPPRYSSSPTHPARASSPLAFPLMDSPHAGAGRRMSSPPRCARSSPRVRARTLSYPLSSPGPRGALGAFPLTTPFPAHPLLAKRVRRASRRFERITRSVVKDMEEAAKRKEARRRRKDEERRKDGGGGSGEGGQAGEVLVPDSDTGEDAEGGDAAAGAEEFDGDALFAEDAEDDGDVGDLQSDGFWSAVGGFQEGYSQWIGEGREEDWDPFGEAEL</sequence>
<dbReference type="OrthoDB" id="2940229at2759"/>
<evidence type="ECO:0000313" key="2">
    <source>
        <dbReference type="EMBL" id="KZT70426.1"/>
    </source>
</evidence>